<dbReference type="InterPro" id="IPR010994">
    <property type="entry name" value="RuvA_2-like"/>
</dbReference>
<evidence type="ECO:0000313" key="2">
    <source>
        <dbReference type="EMBL" id="MBO1265788.1"/>
    </source>
</evidence>
<feature type="domain" description="Helix-hairpin-helix DNA-binding motif class 1" evidence="1">
    <location>
        <begin position="156"/>
        <end position="175"/>
    </location>
</feature>
<keyword evidence="3" id="KW-1185">Reference proteome</keyword>
<feature type="domain" description="Helix-hairpin-helix DNA-binding motif class 1" evidence="1">
    <location>
        <begin position="126"/>
        <end position="145"/>
    </location>
</feature>
<dbReference type="GO" id="GO:0006281">
    <property type="term" value="P:DNA repair"/>
    <property type="evidence" value="ECO:0007669"/>
    <property type="project" value="InterPro"/>
</dbReference>
<dbReference type="NCBIfam" id="TIGR00426">
    <property type="entry name" value="competence protein ComEA helix-hairpin-helix repeat region"/>
    <property type="match status" value="1"/>
</dbReference>
<dbReference type="Gene3D" id="1.10.150.320">
    <property type="entry name" value="Photosystem II 12 kDa extrinsic protein"/>
    <property type="match status" value="1"/>
</dbReference>
<dbReference type="InterPro" id="IPR003583">
    <property type="entry name" value="Hlx-hairpin-Hlx_DNA-bd_motif"/>
</dbReference>
<protein>
    <submittedName>
        <fullName evidence="2">Helix-hairpin-helix domain-containing protein</fullName>
    </submittedName>
</protein>
<evidence type="ECO:0000259" key="1">
    <source>
        <dbReference type="SMART" id="SM00278"/>
    </source>
</evidence>
<name>A0A939HC88_9CLOT</name>
<dbReference type="PANTHER" id="PTHR21180">
    <property type="entry name" value="ENDONUCLEASE/EXONUCLEASE/PHOSPHATASE FAMILY DOMAIN-CONTAINING PROTEIN 1"/>
    <property type="match status" value="1"/>
</dbReference>
<dbReference type="AlphaFoldDB" id="A0A939HC88"/>
<dbReference type="GO" id="GO:0015628">
    <property type="term" value="P:protein secretion by the type II secretion system"/>
    <property type="evidence" value="ECO:0007669"/>
    <property type="project" value="TreeGrafter"/>
</dbReference>
<dbReference type="Pfam" id="PF12836">
    <property type="entry name" value="HHH_3"/>
    <property type="match status" value="1"/>
</dbReference>
<dbReference type="InterPro" id="IPR004509">
    <property type="entry name" value="Competence_ComEA_HhH"/>
</dbReference>
<dbReference type="GO" id="GO:0003677">
    <property type="term" value="F:DNA binding"/>
    <property type="evidence" value="ECO:0007669"/>
    <property type="project" value="InterPro"/>
</dbReference>
<dbReference type="EMBL" id="JAFNJU010000009">
    <property type="protein sequence ID" value="MBO1265788.1"/>
    <property type="molecule type" value="Genomic_DNA"/>
</dbReference>
<accession>A0A939HC88</accession>
<dbReference type="Proteomes" id="UP000664218">
    <property type="component" value="Unassembled WGS sequence"/>
</dbReference>
<dbReference type="PANTHER" id="PTHR21180:SF32">
    <property type="entry name" value="ENDONUCLEASE_EXONUCLEASE_PHOSPHATASE FAMILY DOMAIN-CONTAINING PROTEIN 1"/>
    <property type="match status" value="1"/>
</dbReference>
<sequence>MATLILSFSGCSRDKEALFLDPETEEEIVVVTEDEVPLLSIIVEIKGEVLDPGVYTVPGDSRLNDLVLESGGITSSANLRNVNLAMKIEDGQSFYIPSVHDEEQEIIVGEETQGNGKIDLNKATREELMSVTGIGPSTADNILAYREENGKFSSVDELVQVNRIGDKTLEKIRDYFIVK</sequence>
<dbReference type="RefSeq" id="WP_207600308.1">
    <property type="nucleotide sequence ID" value="NZ_JAFNJU010000009.1"/>
</dbReference>
<gene>
    <name evidence="2" type="ORF">J3A84_12180</name>
</gene>
<organism evidence="2 3">
    <name type="scientific">Proteiniclasticum aestuarii</name>
    <dbReference type="NCBI Taxonomy" id="2817862"/>
    <lineage>
        <taxon>Bacteria</taxon>
        <taxon>Bacillati</taxon>
        <taxon>Bacillota</taxon>
        <taxon>Clostridia</taxon>
        <taxon>Eubacteriales</taxon>
        <taxon>Clostridiaceae</taxon>
        <taxon>Proteiniclasticum</taxon>
    </lineage>
</organism>
<dbReference type="Pfam" id="PF10531">
    <property type="entry name" value="SLBB"/>
    <property type="match status" value="1"/>
</dbReference>
<dbReference type="InterPro" id="IPR019554">
    <property type="entry name" value="Soluble_ligand-bd"/>
</dbReference>
<proteinExistence type="predicted"/>
<dbReference type="SUPFAM" id="SSF47781">
    <property type="entry name" value="RuvA domain 2-like"/>
    <property type="match status" value="1"/>
</dbReference>
<evidence type="ECO:0000313" key="3">
    <source>
        <dbReference type="Proteomes" id="UP000664218"/>
    </source>
</evidence>
<dbReference type="InterPro" id="IPR051675">
    <property type="entry name" value="Endo/Exo/Phosphatase_dom_1"/>
</dbReference>
<dbReference type="GO" id="GO:0015627">
    <property type="term" value="C:type II protein secretion system complex"/>
    <property type="evidence" value="ECO:0007669"/>
    <property type="project" value="TreeGrafter"/>
</dbReference>
<reference evidence="2" key="1">
    <citation type="submission" date="2021-03" db="EMBL/GenBank/DDBJ databases">
        <title>Proteiniclasticum marinus sp. nov., isolated from tidal flat sediment.</title>
        <authorList>
            <person name="Namirimu T."/>
            <person name="Yang J.-A."/>
            <person name="Yang S.-H."/>
            <person name="Kim Y.-J."/>
            <person name="Kwon K.K."/>
        </authorList>
    </citation>
    <scope>NUCLEOTIDE SEQUENCE</scope>
    <source>
        <strain evidence="2">SCR006</strain>
    </source>
</reference>
<comment type="caution">
    <text evidence="2">The sequence shown here is derived from an EMBL/GenBank/DDBJ whole genome shotgun (WGS) entry which is preliminary data.</text>
</comment>
<dbReference type="SMART" id="SM00278">
    <property type="entry name" value="HhH1"/>
    <property type="match status" value="2"/>
</dbReference>